<reference evidence="1" key="1">
    <citation type="submission" date="2016-07" db="EMBL/GenBank/DDBJ databases">
        <authorList>
            <person name="Bretaudeau A."/>
        </authorList>
    </citation>
    <scope>NUCLEOTIDE SEQUENCE</scope>
    <source>
        <strain evidence="1">Rice</strain>
        <tissue evidence="1">Whole body</tissue>
    </source>
</reference>
<dbReference type="AlphaFoldDB" id="A0A2H1VR95"/>
<evidence type="ECO:0000313" key="1">
    <source>
        <dbReference type="EMBL" id="SOQ43340.1"/>
    </source>
</evidence>
<proteinExistence type="predicted"/>
<sequence>MVDGKVCNAATHTKATMRCYLCGATSSQFNNLQDLKACKKETWNLIARKKWNVRLTAEEKQIVESRKKEIQDKFREQLGLLVDIPKANFGNSNDGNTSRRFFENFAISAEFTGIDMNSIYRLKVILDTLCCG</sequence>
<name>A0A2H1VR95_SPOFR</name>
<dbReference type="EMBL" id="ODYU01003952">
    <property type="protein sequence ID" value="SOQ43340.1"/>
    <property type="molecule type" value="Genomic_DNA"/>
</dbReference>
<gene>
    <name evidence="1" type="ORF">SFRICE_028308</name>
</gene>
<protein>
    <submittedName>
        <fullName evidence="1">SFRICE_028308</fullName>
    </submittedName>
</protein>
<organism evidence="1">
    <name type="scientific">Spodoptera frugiperda</name>
    <name type="common">Fall armyworm</name>
    <dbReference type="NCBI Taxonomy" id="7108"/>
    <lineage>
        <taxon>Eukaryota</taxon>
        <taxon>Metazoa</taxon>
        <taxon>Ecdysozoa</taxon>
        <taxon>Arthropoda</taxon>
        <taxon>Hexapoda</taxon>
        <taxon>Insecta</taxon>
        <taxon>Pterygota</taxon>
        <taxon>Neoptera</taxon>
        <taxon>Endopterygota</taxon>
        <taxon>Lepidoptera</taxon>
        <taxon>Glossata</taxon>
        <taxon>Ditrysia</taxon>
        <taxon>Noctuoidea</taxon>
        <taxon>Noctuidae</taxon>
        <taxon>Amphipyrinae</taxon>
        <taxon>Spodoptera</taxon>
    </lineage>
</organism>
<accession>A0A2H1VR95</accession>